<dbReference type="CDD" id="cd00085">
    <property type="entry name" value="HNHc"/>
    <property type="match status" value="1"/>
</dbReference>
<dbReference type="EMBL" id="MDHN01000010">
    <property type="protein sequence ID" value="OFC71768.1"/>
    <property type="molecule type" value="Genomic_DNA"/>
</dbReference>
<dbReference type="PANTHER" id="PTHR33877:SF2">
    <property type="entry name" value="OS07G0170200 PROTEIN"/>
    <property type="match status" value="1"/>
</dbReference>
<keyword evidence="2" id="KW-0255">Endonuclease</keyword>
<comment type="caution">
    <text evidence="2">The sequence shown here is derived from an EMBL/GenBank/DDBJ whole genome shotgun (WGS) entry which is preliminary data.</text>
</comment>
<dbReference type="SMART" id="SM00507">
    <property type="entry name" value="HNHc"/>
    <property type="match status" value="1"/>
</dbReference>
<dbReference type="InterPro" id="IPR029471">
    <property type="entry name" value="HNH_5"/>
</dbReference>
<dbReference type="Gene3D" id="1.10.30.50">
    <property type="match status" value="1"/>
</dbReference>
<dbReference type="GO" id="GO:0004519">
    <property type="term" value="F:endonuclease activity"/>
    <property type="evidence" value="ECO:0007669"/>
    <property type="project" value="UniProtKB-KW"/>
</dbReference>
<organism evidence="2 3">
    <name type="scientific">Alteromonas confluentis</name>
    <dbReference type="NCBI Taxonomy" id="1656094"/>
    <lineage>
        <taxon>Bacteria</taxon>
        <taxon>Pseudomonadati</taxon>
        <taxon>Pseudomonadota</taxon>
        <taxon>Gammaproteobacteria</taxon>
        <taxon>Alteromonadales</taxon>
        <taxon>Alteromonadaceae</taxon>
        <taxon>Alteromonas/Salinimonas group</taxon>
        <taxon>Alteromonas</taxon>
    </lineage>
</organism>
<dbReference type="AlphaFoldDB" id="A0A1E7ZE18"/>
<dbReference type="Pfam" id="PF14279">
    <property type="entry name" value="HNH_5"/>
    <property type="match status" value="1"/>
</dbReference>
<keyword evidence="2" id="KW-0540">Nuclease</keyword>
<keyword evidence="3" id="KW-1185">Reference proteome</keyword>
<evidence type="ECO:0000313" key="3">
    <source>
        <dbReference type="Proteomes" id="UP000175691"/>
    </source>
</evidence>
<accession>A0A1E7ZE18</accession>
<dbReference type="OrthoDB" id="9802901at2"/>
<sequence length="181" mass="20614">MLVLRLNKAGMPQEWVQPEEAARLYCQNKVLFELGAAACTLHGGWNNAGLQSTLSLSSIIACDGKVTDVNGKVALNNRYLFRRDNHLCLYCGQHFSPSQLTRDHIIPRSRGGEDKWTNVATACQRCNHAKGALTPEEANMPLLAVPFRPNLYERFYLMNRRILADQMAFLSNYFTHQREWD</sequence>
<dbReference type="PANTHER" id="PTHR33877">
    <property type="entry name" value="SLL1193 PROTEIN"/>
    <property type="match status" value="1"/>
</dbReference>
<proteinExistence type="predicted"/>
<reference evidence="2 3" key="1">
    <citation type="submission" date="2016-08" db="EMBL/GenBank/DDBJ databases">
        <authorList>
            <person name="Seilhamer J.J."/>
        </authorList>
    </citation>
    <scope>NUCLEOTIDE SEQUENCE [LARGE SCALE GENOMIC DNA]</scope>
    <source>
        <strain evidence="2 3">KCTC 42603</strain>
    </source>
</reference>
<dbReference type="STRING" id="1656094.BFC18_06340"/>
<evidence type="ECO:0000313" key="2">
    <source>
        <dbReference type="EMBL" id="OFC71768.1"/>
    </source>
</evidence>
<protein>
    <submittedName>
        <fullName evidence="2">Restriction endonuclease</fullName>
    </submittedName>
</protein>
<dbReference type="InterPro" id="IPR003615">
    <property type="entry name" value="HNH_nuc"/>
</dbReference>
<dbReference type="RefSeq" id="WP_070124108.1">
    <property type="nucleotide sequence ID" value="NZ_MDHN01000010.1"/>
</dbReference>
<keyword evidence="2" id="KW-0378">Hydrolase</keyword>
<name>A0A1E7ZE18_9ALTE</name>
<feature type="domain" description="HNH nuclease" evidence="1">
    <location>
        <begin position="75"/>
        <end position="128"/>
    </location>
</feature>
<evidence type="ECO:0000259" key="1">
    <source>
        <dbReference type="SMART" id="SM00507"/>
    </source>
</evidence>
<dbReference type="Proteomes" id="UP000175691">
    <property type="component" value="Unassembled WGS sequence"/>
</dbReference>
<dbReference type="InterPro" id="IPR052892">
    <property type="entry name" value="NA-targeting_endonuclease"/>
</dbReference>
<gene>
    <name evidence="2" type="ORF">BFC18_06340</name>
</gene>